<keyword evidence="1" id="KW-0812">Transmembrane</keyword>
<dbReference type="RefSeq" id="YP_008003938.1">
    <property type="nucleotide sequence ID" value="NC_021247.1"/>
</dbReference>
<evidence type="ECO:0000313" key="2">
    <source>
        <dbReference type="EMBL" id="CCU55436.1"/>
    </source>
</evidence>
<dbReference type="OrthoDB" id="16552at10239"/>
<reference evidence="2" key="1">
    <citation type="journal article" date="2013" name="J. Virol.">
        <title>New Insights into the Evolution of Entomopoxvirinae from the Complete Genome Sequences of Four Entomopoxviruses Infecting Adoxophyes honmai, Choristoneura biennis, Choristoneura rosaceana, and Mythimna separata.</title>
        <authorList>
            <person name="Theze J."/>
            <person name="Takatsuka J."/>
            <person name="Li Z."/>
            <person name="Gallais J."/>
            <person name="Doucet D."/>
            <person name="Arif B."/>
            <person name="Nakai M."/>
            <person name="Herniou E.A."/>
        </authorList>
    </citation>
    <scope>NUCLEOTIDE SEQUENCE</scope>
    <source>
        <strain evidence="2">Tokyo</strain>
    </source>
</reference>
<proteinExistence type="predicted"/>
<dbReference type="Proteomes" id="UP000792575">
    <property type="component" value="Genome"/>
</dbReference>
<accession>A0A916KP16</accession>
<feature type="transmembrane region" description="Helical" evidence="1">
    <location>
        <begin position="5"/>
        <end position="24"/>
    </location>
</feature>
<gene>
    <name evidence="2" type="ORF">AHEV_115</name>
</gene>
<evidence type="ECO:0000313" key="3">
    <source>
        <dbReference type="Proteomes" id="UP000792575"/>
    </source>
</evidence>
<name>A0A916KP16_9POXV</name>
<dbReference type="KEGG" id="vg:15614044"/>
<keyword evidence="3" id="KW-1185">Reference proteome</keyword>
<dbReference type="EMBL" id="HF679131">
    <property type="protein sequence ID" value="CCU55436.1"/>
    <property type="molecule type" value="Genomic_DNA"/>
</dbReference>
<protein>
    <submittedName>
        <fullName evidence="2">Uncharacterized protein</fullName>
    </submittedName>
</protein>
<keyword evidence="1" id="KW-1133">Transmembrane helix</keyword>
<sequence>MIINYIIAILLIIFILCLYFIKYVDNDQNETFPNPPENNFLLKNIYENLLSIQDNNYDTDIEVYYSASEFSYIVLLSRGSPNTDISILNNINNANFENTDRWYREVGIPRTLCLSIYMLTNPNISIIQNLFNKFLEWVPDPFFITNTDNVEIRPNIYGKCLSYIIMKQMNDKYLLNLHVNNQIYDKCMNIFLEELTVNSCTTLNNISPGLYSDGSYTYLWPMIPCSILNGAISLDSLIYAKYILKIPVNDVLLNTYINMNIKEINYYGCHIDNLGRSFTRNRTKLQIVQILCQLLVFYPDLSKIVNIKYLIDNIYVIYYYSTLNVNLYPTLYNIIPYQIENNTQFDIYTVSGLVRCKKNGFAITSSNYTSFCYINEYGNTTDLNESTQFSKCCVQIMDPNALDYYNIINKNRSIIYNIQNILINDKIVEILDRDHVSIGKPISDNELFSAKAFTFNYGRLQSYELLTFNGIISVNHITLDNRDNNINNIKFVIFRWIKTDYTIIDNDTKLYIAEQYIESNYSIHVMEQDGFLIFYADIVYNFINDIIIGFSINREFASNITIRPDITTVCEGLIRIKERRDDPVLKNYSVTPSTFDPDGIHYFELTNYNLGFVLYGPWDNVASSINNINVVIMNNGVRYISI</sequence>
<dbReference type="GeneID" id="15614044"/>
<keyword evidence="1" id="KW-0472">Membrane</keyword>
<organism evidence="2 3">
    <name type="scientific">Adoxophyes honmai entomopoxvirus 'L'</name>
    <dbReference type="NCBI Taxonomy" id="1293540"/>
    <lineage>
        <taxon>Viruses</taxon>
        <taxon>Varidnaviria</taxon>
        <taxon>Bamfordvirae</taxon>
        <taxon>Nucleocytoviricota</taxon>
        <taxon>Pokkesviricetes</taxon>
        <taxon>Chitovirales</taxon>
        <taxon>Poxviridae</taxon>
        <taxon>Entomopoxvirinae</taxon>
        <taxon>Betaentomopoxvirus</taxon>
        <taxon>Betaentomopoxvirus ahonmai</taxon>
    </lineage>
</organism>
<evidence type="ECO:0000256" key="1">
    <source>
        <dbReference type="SAM" id="Phobius"/>
    </source>
</evidence>